<proteinExistence type="predicted"/>
<evidence type="ECO:0000313" key="2">
    <source>
        <dbReference type="Proteomes" id="UP000265520"/>
    </source>
</evidence>
<accession>A0A392W5R5</accession>
<dbReference type="Proteomes" id="UP000265520">
    <property type="component" value="Unassembled WGS sequence"/>
</dbReference>
<organism evidence="1 2">
    <name type="scientific">Trifolium medium</name>
    <dbReference type="NCBI Taxonomy" id="97028"/>
    <lineage>
        <taxon>Eukaryota</taxon>
        <taxon>Viridiplantae</taxon>
        <taxon>Streptophyta</taxon>
        <taxon>Embryophyta</taxon>
        <taxon>Tracheophyta</taxon>
        <taxon>Spermatophyta</taxon>
        <taxon>Magnoliopsida</taxon>
        <taxon>eudicotyledons</taxon>
        <taxon>Gunneridae</taxon>
        <taxon>Pentapetalae</taxon>
        <taxon>rosids</taxon>
        <taxon>fabids</taxon>
        <taxon>Fabales</taxon>
        <taxon>Fabaceae</taxon>
        <taxon>Papilionoideae</taxon>
        <taxon>50 kb inversion clade</taxon>
        <taxon>NPAAA clade</taxon>
        <taxon>Hologalegina</taxon>
        <taxon>IRL clade</taxon>
        <taxon>Trifolieae</taxon>
        <taxon>Trifolium</taxon>
    </lineage>
</organism>
<comment type="caution">
    <text evidence="1">The sequence shown here is derived from an EMBL/GenBank/DDBJ whole genome shotgun (WGS) entry which is preliminary data.</text>
</comment>
<dbReference type="EMBL" id="LXQA011393871">
    <property type="protein sequence ID" value="MCI95677.1"/>
    <property type="molecule type" value="Genomic_DNA"/>
</dbReference>
<reference evidence="1 2" key="1">
    <citation type="journal article" date="2018" name="Front. Plant Sci.">
        <title>Red Clover (Trifolium pratense) and Zigzag Clover (T. medium) - A Picture of Genomic Similarities and Differences.</title>
        <authorList>
            <person name="Dluhosova J."/>
            <person name="Istvanek J."/>
            <person name="Nedelnik J."/>
            <person name="Repkova J."/>
        </authorList>
    </citation>
    <scope>NUCLEOTIDE SEQUENCE [LARGE SCALE GENOMIC DNA]</scope>
    <source>
        <strain evidence="2">cv. 10/8</strain>
        <tissue evidence="1">Leaf</tissue>
    </source>
</reference>
<protein>
    <submittedName>
        <fullName evidence="1">Uncharacterized protein</fullName>
    </submittedName>
</protein>
<name>A0A392W5R5_9FABA</name>
<evidence type="ECO:0000313" key="1">
    <source>
        <dbReference type="EMBL" id="MCI95677.1"/>
    </source>
</evidence>
<keyword evidence="2" id="KW-1185">Reference proteome</keyword>
<feature type="non-terminal residue" evidence="1">
    <location>
        <position position="13"/>
    </location>
</feature>
<sequence>MGGDFVHAGAPLR</sequence>